<organism evidence="3 4">
    <name type="scientific">Artemisia annua</name>
    <name type="common">Sweet wormwood</name>
    <dbReference type="NCBI Taxonomy" id="35608"/>
    <lineage>
        <taxon>Eukaryota</taxon>
        <taxon>Viridiplantae</taxon>
        <taxon>Streptophyta</taxon>
        <taxon>Embryophyta</taxon>
        <taxon>Tracheophyta</taxon>
        <taxon>Spermatophyta</taxon>
        <taxon>Magnoliopsida</taxon>
        <taxon>eudicotyledons</taxon>
        <taxon>Gunneridae</taxon>
        <taxon>Pentapetalae</taxon>
        <taxon>asterids</taxon>
        <taxon>campanulids</taxon>
        <taxon>Asterales</taxon>
        <taxon>Asteraceae</taxon>
        <taxon>Asteroideae</taxon>
        <taxon>Anthemideae</taxon>
        <taxon>Artemisiinae</taxon>
        <taxon>Artemisia</taxon>
    </lineage>
</organism>
<dbReference type="OrthoDB" id="1001850at2759"/>
<evidence type="ECO:0000313" key="3">
    <source>
        <dbReference type="EMBL" id="PWA38994.1"/>
    </source>
</evidence>
<dbReference type="AlphaFoldDB" id="A0A2U1KQG7"/>
<keyword evidence="4" id="KW-1185">Reference proteome</keyword>
<evidence type="ECO:0000313" key="4">
    <source>
        <dbReference type="Proteomes" id="UP000245207"/>
    </source>
</evidence>
<sequence>MHVKGAPECMKISGFMHGITNPELIKRLNDNIPQTVDEMWKVTTAFLRGATAAANQSKKKQDRSSWKAQENGPKVSQNSLVFERKSEFKGRSRADRRRTDRFTPLTKTPKEILAMDSVNTPGVCENVTMILSIAYEEGVNAFLEFAQCNNPNSNAIPCPCVNCINLCHTSIKNVRYHLFKHDFDENYIDWTFHGENSSKDKAQCPNESRPPDVNWAGYTLPVQSVFFLWAILCYFFCFCVRHFPLLEVCLTMLDMLLFGNKRWPRGLIRTAKKMQKKVTEKGNPLKKMMTRGQKRVRKRIEERMGLKMTAMMVDGQVAKVDCIKLQCEDDLFGHHSYTYLNWNDFDSLFSMDELSGDVVASYIVNEYTDADFDDIREEWAIYVSNFIFR</sequence>
<gene>
    <name evidence="3" type="ORF">CTI12_AA566300</name>
</gene>
<dbReference type="Pfam" id="PF13963">
    <property type="entry name" value="Transpos_assoc"/>
    <property type="match status" value="1"/>
</dbReference>
<dbReference type="InterPro" id="IPR029480">
    <property type="entry name" value="Transpos_assoc"/>
</dbReference>
<comment type="caution">
    <text evidence="3">The sequence shown here is derived from an EMBL/GenBank/DDBJ whole genome shotgun (WGS) entry which is preliminary data.</text>
</comment>
<dbReference type="Proteomes" id="UP000245207">
    <property type="component" value="Unassembled WGS sequence"/>
</dbReference>
<evidence type="ECO:0000256" key="1">
    <source>
        <dbReference type="SAM" id="MobiDB-lite"/>
    </source>
</evidence>
<accession>A0A2U1KQG7</accession>
<name>A0A2U1KQG7_ARTAN</name>
<evidence type="ECO:0000259" key="2">
    <source>
        <dbReference type="Pfam" id="PF13963"/>
    </source>
</evidence>
<dbReference type="STRING" id="35608.A0A2U1KQG7"/>
<protein>
    <submittedName>
        <fullName evidence="3">Transposon, En/Spm-like, Transposase-associated domain protein</fullName>
    </submittedName>
</protein>
<proteinExistence type="predicted"/>
<feature type="region of interest" description="Disordered" evidence="1">
    <location>
        <begin position="52"/>
        <end position="76"/>
    </location>
</feature>
<feature type="domain" description="Transposase-associated" evidence="2">
    <location>
        <begin position="132"/>
        <end position="195"/>
    </location>
</feature>
<reference evidence="3 4" key="1">
    <citation type="journal article" date="2018" name="Mol. Plant">
        <title>The genome of Artemisia annua provides insight into the evolution of Asteraceae family and artemisinin biosynthesis.</title>
        <authorList>
            <person name="Shen Q."/>
            <person name="Zhang L."/>
            <person name="Liao Z."/>
            <person name="Wang S."/>
            <person name="Yan T."/>
            <person name="Shi P."/>
            <person name="Liu M."/>
            <person name="Fu X."/>
            <person name="Pan Q."/>
            <person name="Wang Y."/>
            <person name="Lv Z."/>
            <person name="Lu X."/>
            <person name="Zhang F."/>
            <person name="Jiang W."/>
            <person name="Ma Y."/>
            <person name="Chen M."/>
            <person name="Hao X."/>
            <person name="Li L."/>
            <person name="Tang Y."/>
            <person name="Lv G."/>
            <person name="Zhou Y."/>
            <person name="Sun X."/>
            <person name="Brodelius P.E."/>
            <person name="Rose J.K.C."/>
            <person name="Tang K."/>
        </authorList>
    </citation>
    <scope>NUCLEOTIDE SEQUENCE [LARGE SCALE GENOMIC DNA]</scope>
    <source>
        <strain evidence="4">cv. Huhao1</strain>
        <tissue evidence="3">Leaf</tissue>
    </source>
</reference>
<dbReference type="EMBL" id="PKPP01015058">
    <property type="protein sequence ID" value="PWA38994.1"/>
    <property type="molecule type" value="Genomic_DNA"/>
</dbReference>